<name>A0ACB9H507_CICIN</name>
<reference evidence="1 2" key="2">
    <citation type="journal article" date="2022" name="Mol. Ecol. Resour.">
        <title>The genomes of chicory, endive, great burdock and yacon provide insights into Asteraceae paleo-polyploidization history and plant inulin production.</title>
        <authorList>
            <person name="Fan W."/>
            <person name="Wang S."/>
            <person name="Wang H."/>
            <person name="Wang A."/>
            <person name="Jiang F."/>
            <person name="Liu H."/>
            <person name="Zhao H."/>
            <person name="Xu D."/>
            <person name="Zhang Y."/>
        </authorList>
    </citation>
    <scope>NUCLEOTIDE SEQUENCE [LARGE SCALE GENOMIC DNA]</scope>
    <source>
        <strain evidence="2">cv. Punajuju</strain>
        <tissue evidence="1">Leaves</tissue>
    </source>
</reference>
<dbReference type="Proteomes" id="UP001055811">
    <property type="component" value="Linkage Group LG01"/>
</dbReference>
<evidence type="ECO:0000313" key="2">
    <source>
        <dbReference type="Proteomes" id="UP001055811"/>
    </source>
</evidence>
<reference evidence="2" key="1">
    <citation type="journal article" date="2022" name="Mol. Ecol. Resour.">
        <title>The genomes of chicory, endive, great burdock and yacon provide insights into Asteraceae palaeo-polyploidization history and plant inulin production.</title>
        <authorList>
            <person name="Fan W."/>
            <person name="Wang S."/>
            <person name="Wang H."/>
            <person name="Wang A."/>
            <person name="Jiang F."/>
            <person name="Liu H."/>
            <person name="Zhao H."/>
            <person name="Xu D."/>
            <person name="Zhang Y."/>
        </authorList>
    </citation>
    <scope>NUCLEOTIDE SEQUENCE [LARGE SCALE GENOMIC DNA]</scope>
    <source>
        <strain evidence="2">cv. Punajuju</strain>
    </source>
</reference>
<dbReference type="EMBL" id="CM042009">
    <property type="protein sequence ID" value="KAI3790435.1"/>
    <property type="molecule type" value="Genomic_DNA"/>
</dbReference>
<sequence length="313" mass="35556">MELCLFGVSIRGTKEGGSCAGQIPKNNDVCEGSKTKFTKNTASRIRQDQAKVMPVGGQNEVTKQQDSVQVENMVDKSVNKGKTVSETYGAIHLSRDASWEKNEGKNKVIEIGSRSKPSKKVKIDEKEDIDVDKKAYPPGFRTLSTRMTPGKLSLTMKTLSDVQKEAVKLNYMLVDNYDPTQNRLKFVESKLMGTSEVKVVEKLIPVADVSCIDWCQYMIDCLESRKYCWKRDDRTCYYTGPMKLLLLAYVYSVKVPVYNLKKARPFIKYVRASHLDDIKKEEIKENRLGMGELEKRCSEYFDTSNADTDLQAF</sequence>
<keyword evidence="2" id="KW-1185">Reference proteome</keyword>
<comment type="caution">
    <text evidence="1">The sequence shown here is derived from an EMBL/GenBank/DDBJ whole genome shotgun (WGS) entry which is preliminary data.</text>
</comment>
<proteinExistence type="predicted"/>
<accession>A0ACB9H507</accession>
<gene>
    <name evidence="1" type="ORF">L2E82_03469</name>
</gene>
<organism evidence="1 2">
    <name type="scientific">Cichorium intybus</name>
    <name type="common">Chicory</name>
    <dbReference type="NCBI Taxonomy" id="13427"/>
    <lineage>
        <taxon>Eukaryota</taxon>
        <taxon>Viridiplantae</taxon>
        <taxon>Streptophyta</taxon>
        <taxon>Embryophyta</taxon>
        <taxon>Tracheophyta</taxon>
        <taxon>Spermatophyta</taxon>
        <taxon>Magnoliopsida</taxon>
        <taxon>eudicotyledons</taxon>
        <taxon>Gunneridae</taxon>
        <taxon>Pentapetalae</taxon>
        <taxon>asterids</taxon>
        <taxon>campanulids</taxon>
        <taxon>Asterales</taxon>
        <taxon>Asteraceae</taxon>
        <taxon>Cichorioideae</taxon>
        <taxon>Cichorieae</taxon>
        <taxon>Cichoriinae</taxon>
        <taxon>Cichorium</taxon>
    </lineage>
</organism>
<evidence type="ECO:0000313" key="1">
    <source>
        <dbReference type="EMBL" id="KAI3790435.1"/>
    </source>
</evidence>
<protein>
    <submittedName>
        <fullName evidence="1">Uncharacterized protein</fullName>
    </submittedName>
</protein>